<feature type="region of interest" description="Disordered" evidence="17">
    <location>
        <begin position="321"/>
        <end position="357"/>
    </location>
</feature>
<evidence type="ECO:0000256" key="2">
    <source>
        <dbReference type="ARBA" id="ARBA00005364"/>
    </source>
</evidence>
<evidence type="ECO:0000256" key="13">
    <source>
        <dbReference type="ARBA" id="ARBA00023053"/>
    </source>
</evidence>
<keyword evidence="12 18" id="KW-1133">Transmembrane helix</keyword>
<reference evidence="20" key="1">
    <citation type="submission" date="2020-11" db="EMBL/GenBank/DDBJ databases">
        <authorList>
            <person name="Tran Van P."/>
        </authorList>
    </citation>
    <scope>NUCLEOTIDE SEQUENCE</scope>
</reference>
<keyword evidence="14" id="KW-0406">Ion transport</keyword>
<gene>
    <name evidence="20" type="ORF">TGEB3V08_LOCUS1097</name>
</gene>
<dbReference type="GO" id="GO:0015293">
    <property type="term" value="F:symporter activity"/>
    <property type="evidence" value="ECO:0007669"/>
    <property type="project" value="UniProtKB-KW"/>
</dbReference>
<dbReference type="FunFam" id="1.20.1420.30:FF:000009">
    <property type="entry name" value="sodium/potassium/calcium exchanger 5 isoform X2"/>
    <property type="match status" value="1"/>
</dbReference>
<evidence type="ECO:0000256" key="12">
    <source>
        <dbReference type="ARBA" id="ARBA00022989"/>
    </source>
</evidence>
<accession>A0A7R9JPH4</accession>
<dbReference type="PANTHER" id="PTHR10846:SF70">
    <property type="entry name" value="ZYDECO, ISOFORM F"/>
    <property type="match status" value="1"/>
</dbReference>
<evidence type="ECO:0000256" key="17">
    <source>
        <dbReference type="SAM" id="MobiDB-lite"/>
    </source>
</evidence>
<dbReference type="Gene3D" id="1.20.1420.30">
    <property type="entry name" value="NCX, central ion-binding region"/>
    <property type="match status" value="2"/>
</dbReference>
<dbReference type="GO" id="GO:0006874">
    <property type="term" value="P:intracellular calcium ion homeostasis"/>
    <property type="evidence" value="ECO:0007669"/>
    <property type="project" value="TreeGrafter"/>
</dbReference>
<evidence type="ECO:0000256" key="1">
    <source>
        <dbReference type="ARBA" id="ARBA00004141"/>
    </source>
</evidence>
<comment type="subcellular location">
    <subcellularLocation>
        <location evidence="1">Membrane</location>
        <topology evidence="1">Multi-pass membrane protein</topology>
    </subcellularLocation>
</comment>
<protein>
    <recommendedName>
        <fullName evidence="19">Sodium/calcium exchanger membrane region domain-containing protein</fullName>
    </recommendedName>
</protein>
<evidence type="ECO:0000256" key="6">
    <source>
        <dbReference type="ARBA" id="ARBA00022568"/>
    </source>
</evidence>
<dbReference type="PANTHER" id="PTHR10846">
    <property type="entry name" value="SODIUM/POTASSIUM/CALCIUM EXCHANGER"/>
    <property type="match status" value="1"/>
</dbReference>
<feature type="transmembrane region" description="Helical" evidence="18">
    <location>
        <begin position="106"/>
        <end position="124"/>
    </location>
</feature>
<keyword evidence="7 18" id="KW-0812">Transmembrane</keyword>
<evidence type="ECO:0000259" key="19">
    <source>
        <dbReference type="Pfam" id="PF01699"/>
    </source>
</evidence>
<evidence type="ECO:0000256" key="4">
    <source>
        <dbReference type="ARBA" id="ARBA00022449"/>
    </source>
</evidence>
<keyword evidence="6" id="KW-0109">Calcium transport</keyword>
<keyword evidence="15 18" id="KW-0472">Membrane</keyword>
<evidence type="ECO:0000256" key="8">
    <source>
        <dbReference type="ARBA" id="ARBA00022729"/>
    </source>
</evidence>
<feature type="domain" description="Sodium/calcium exchanger membrane region" evidence="19">
    <location>
        <begin position="112"/>
        <end position="235"/>
    </location>
</feature>
<feature type="transmembrane region" description="Helical" evidence="18">
    <location>
        <begin position="556"/>
        <end position="577"/>
    </location>
</feature>
<keyword evidence="11" id="KW-0630">Potassium</keyword>
<keyword evidence="13" id="KW-0915">Sodium</keyword>
<evidence type="ECO:0000256" key="9">
    <source>
        <dbReference type="ARBA" id="ARBA00022837"/>
    </source>
</evidence>
<comment type="similarity">
    <text evidence="2">Belongs to the Ca(2+):cation antiporter (CaCA) (TC 2.A.19) family. SLC24A subfamily.</text>
</comment>
<dbReference type="EMBL" id="OE839337">
    <property type="protein sequence ID" value="CAD7586815.1"/>
    <property type="molecule type" value="Genomic_DNA"/>
</dbReference>
<dbReference type="GO" id="GO:0005886">
    <property type="term" value="C:plasma membrane"/>
    <property type="evidence" value="ECO:0007669"/>
    <property type="project" value="TreeGrafter"/>
</dbReference>
<dbReference type="GO" id="GO:0005262">
    <property type="term" value="F:calcium channel activity"/>
    <property type="evidence" value="ECO:0007669"/>
    <property type="project" value="TreeGrafter"/>
</dbReference>
<dbReference type="InterPro" id="IPR044880">
    <property type="entry name" value="NCX_ion-bd_dom_sf"/>
</dbReference>
<feature type="transmembrane region" description="Helical" evidence="18">
    <location>
        <begin position="415"/>
        <end position="438"/>
    </location>
</feature>
<feature type="transmembrane region" description="Helical" evidence="18">
    <location>
        <begin position="384"/>
        <end position="403"/>
    </location>
</feature>
<feature type="domain" description="Sodium/calcium exchanger membrane region" evidence="19">
    <location>
        <begin position="417"/>
        <end position="568"/>
    </location>
</feature>
<evidence type="ECO:0000256" key="16">
    <source>
        <dbReference type="ARBA" id="ARBA00023201"/>
    </source>
</evidence>
<evidence type="ECO:0000256" key="11">
    <source>
        <dbReference type="ARBA" id="ARBA00022958"/>
    </source>
</evidence>
<sequence>MTARLRMSDQAVEVRGKCAQMTFLSYTCHGGRDSDYSVLLSNRMSGQAVEVRKESAQRTTLDITRVMTGSGHGLDDQQIFDANCTPPAIDDFPRDLFSERQRQDGAVVLHVFTSLYLFVALAVVCDKYFVPAVERICQALNMSNDVAGATFMAAATSAPELFVNVIGTFITEGDIGVGTIVGSAVFNILAVAACCGIGAGIVVPLDWWPLTRDCLAYGVTVSLMICIIHDERVEWYQPRVEPGKPRLVDSFIDHYTTGLAYTLVMYWDKPIQQCTRARLGLTADRPTKNSENCVETGEVGVPLQTDASSPQHQLQIQQQQLQQNGRIKVSTDRVPQEDSQDEESVNRKTTPDSPDRDLNLDLTVLSSLAQHETSALANYATEKWWKQLAWLFIWPIHLVFLVTIPDCEKPRFKKWFPLTFIMCIIWIGSLSYVVAWMITIIGDTLKIPDSVMGITFLAAGTSVPEAVSSVIVAKQGHGSMGISNSIGSNTFDILLCLGLPWLIKASFLPAMEGQHFVRINSRGLEYSAISLLSTLMLLYATFSCNRFQLDRKVGQACLLMYAMFLVLASLIELNVFFKVNLPTCGRWTVVLQDVEVCSAVHLIPMQSVAHACLNNYAIPALYAET</sequence>
<keyword evidence="4" id="KW-0050">Antiport</keyword>
<feature type="transmembrane region" description="Helical" evidence="18">
    <location>
        <begin position="523"/>
        <end position="544"/>
    </location>
</feature>
<evidence type="ECO:0000256" key="7">
    <source>
        <dbReference type="ARBA" id="ARBA00022692"/>
    </source>
</evidence>
<keyword evidence="5" id="KW-0633">Potassium transport</keyword>
<dbReference type="GO" id="GO:0008273">
    <property type="term" value="F:calcium, potassium:sodium antiporter activity"/>
    <property type="evidence" value="ECO:0007669"/>
    <property type="project" value="TreeGrafter"/>
</dbReference>
<evidence type="ECO:0000256" key="15">
    <source>
        <dbReference type="ARBA" id="ARBA00023136"/>
    </source>
</evidence>
<evidence type="ECO:0000313" key="20">
    <source>
        <dbReference type="EMBL" id="CAD7586815.1"/>
    </source>
</evidence>
<evidence type="ECO:0000256" key="3">
    <source>
        <dbReference type="ARBA" id="ARBA00022448"/>
    </source>
</evidence>
<keyword evidence="3" id="KW-0813">Transport</keyword>
<keyword evidence="16" id="KW-0739">Sodium transport</keyword>
<feature type="compositionally biased region" description="Basic and acidic residues" evidence="17">
    <location>
        <begin position="344"/>
        <end position="357"/>
    </location>
</feature>
<evidence type="ECO:0000256" key="5">
    <source>
        <dbReference type="ARBA" id="ARBA00022538"/>
    </source>
</evidence>
<dbReference type="InterPro" id="IPR004481">
    <property type="entry name" value="K/Na/Ca-exchanger"/>
</dbReference>
<keyword evidence="10" id="KW-0769">Symport</keyword>
<name>A0A7R9JPH4_TIMGE</name>
<dbReference type="Pfam" id="PF01699">
    <property type="entry name" value="Na_Ca_ex"/>
    <property type="match status" value="2"/>
</dbReference>
<organism evidence="20">
    <name type="scientific">Timema genevievae</name>
    <name type="common">Walking stick</name>
    <dbReference type="NCBI Taxonomy" id="629358"/>
    <lineage>
        <taxon>Eukaryota</taxon>
        <taxon>Metazoa</taxon>
        <taxon>Ecdysozoa</taxon>
        <taxon>Arthropoda</taxon>
        <taxon>Hexapoda</taxon>
        <taxon>Insecta</taxon>
        <taxon>Pterygota</taxon>
        <taxon>Neoptera</taxon>
        <taxon>Polyneoptera</taxon>
        <taxon>Phasmatodea</taxon>
        <taxon>Timematodea</taxon>
        <taxon>Timematoidea</taxon>
        <taxon>Timematidae</taxon>
        <taxon>Timema</taxon>
    </lineage>
</organism>
<evidence type="ECO:0000256" key="18">
    <source>
        <dbReference type="SAM" id="Phobius"/>
    </source>
</evidence>
<dbReference type="AlphaFoldDB" id="A0A7R9JPH4"/>
<dbReference type="NCBIfam" id="TIGR00367">
    <property type="entry name" value="calcium/sodium antiporter"/>
    <property type="match status" value="1"/>
</dbReference>
<dbReference type="InterPro" id="IPR004837">
    <property type="entry name" value="NaCa_Exmemb"/>
</dbReference>
<keyword evidence="9" id="KW-0106">Calcium</keyword>
<evidence type="ECO:0000256" key="10">
    <source>
        <dbReference type="ARBA" id="ARBA00022847"/>
    </source>
</evidence>
<evidence type="ECO:0000256" key="14">
    <source>
        <dbReference type="ARBA" id="ARBA00023065"/>
    </source>
</evidence>
<keyword evidence="8" id="KW-0732">Signal</keyword>
<proteinExistence type="inferred from homology"/>